<dbReference type="STRING" id="22663.A0A218X2D0"/>
<reference evidence="3 5" key="3">
    <citation type="submission" date="2017-11" db="EMBL/GenBank/DDBJ databases">
        <title>De-novo sequencing of pomegranate (Punica granatum L.) genome.</title>
        <authorList>
            <person name="Akparov Z."/>
            <person name="Amiraslanov A."/>
            <person name="Hajiyeva S."/>
            <person name="Abbasov M."/>
            <person name="Kaur K."/>
            <person name="Hamwieh A."/>
            <person name="Solovyev V."/>
            <person name="Salamov A."/>
            <person name="Braich B."/>
            <person name="Kosarev P."/>
            <person name="Mahmoud A."/>
            <person name="Hajiyev E."/>
            <person name="Babayeva S."/>
            <person name="Izzatullayeva V."/>
            <person name="Mammadov A."/>
            <person name="Mammadov A."/>
            <person name="Sharifova S."/>
            <person name="Ojaghi J."/>
            <person name="Eynullazada K."/>
            <person name="Bayramov B."/>
            <person name="Abdulazimova A."/>
            <person name="Shahmuradov I."/>
        </authorList>
    </citation>
    <scope>NUCLEOTIDE SEQUENCE [LARGE SCALE GENOMIC DNA]</scope>
    <source>
        <strain evidence="3">AG2017</strain>
        <strain evidence="5">cv. AG2017</strain>
        <tissue evidence="3">Leaf</tissue>
    </source>
</reference>
<name>A0A218X2D0_PUNGR</name>
<feature type="compositionally biased region" description="Acidic residues" evidence="1">
    <location>
        <begin position="300"/>
        <end position="312"/>
    </location>
</feature>
<dbReference type="EMBL" id="PGOL01002250">
    <property type="protein sequence ID" value="PKI49298.1"/>
    <property type="molecule type" value="Genomic_DNA"/>
</dbReference>
<reference evidence="2" key="2">
    <citation type="submission" date="2017-06" db="EMBL/GenBank/DDBJ databases">
        <title>The pomegranate genome and the genomics of punicalagin biosynthesis.</title>
        <authorList>
            <person name="Xu C."/>
        </authorList>
    </citation>
    <scope>NUCLEOTIDE SEQUENCE [LARGE SCALE GENOMIC DNA]</scope>
    <source>
        <tissue evidence="2">Fresh leaf</tissue>
    </source>
</reference>
<accession>A0A218X2D0</accession>
<evidence type="ECO:0000313" key="5">
    <source>
        <dbReference type="Proteomes" id="UP000233551"/>
    </source>
</evidence>
<evidence type="ECO:0000313" key="3">
    <source>
        <dbReference type="EMBL" id="PKI49298.1"/>
    </source>
</evidence>
<feature type="compositionally biased region" description="Acidic residues" evidence="1">
    <location>
        <begin position="356"/>
        <end position="367"/>
    </location>
</feature>
<sequence length="502" mass="56790">MAQKHLRDLLCEDQEPFLLTSYVADLKSQLTSPTKSRKLIKPAAPTKTPASFAGTFCKNVCLFSVLPDSPDPRKSPLFDFAASPHKSPNRIFLHVPAKTAAMLLEAAVRIQQKSASSVKPKPVKKGLFGSLLKRLTHRNRAGPAREIESHRRRSFGASRGDAAKNMEMKCAAEKSASPCGCRGHSRRSSGLWSESNGERSLDLETSTSGSDSVELAAEEEEVYAAFDESFCESPFRFVLRRSPSSSGERTPDFASPAASPARHGKQEINRYDLESSNKLNTEEEEEEKEQCSPVSVLEPPFEDGQDQEEEDDDALDYECGFANVQRAKQQLLEKLHRFEKLAELDPVELEKRMLDDDNDDEEEEGDYDYISRAEGSEDGQEPEPSDDELRTDRCITEILKSRFDNVKKIPNDMKRLVSDLVAEEWGRENELGATVTRRVCERFESWKRVDLNTIDMMVEKDFRRELDGWCWKENQDQAAEIVSGIEVTIFRSLVEELLEDLY</sequence>
<feature type="region of interest" description="Disordered" evidence="1">
    <location>
        <begin position="139"/>
        <end position="160"/>
    </location>
</feature>
<dbReference type="Proteomes" id="UP000197138">
    <property type="component" value="Unassembled WGS sequence"/>
</dbReference>
<evidence type="ECO:0008006" key="6">
    <source>
        <dbReference type="Google" id="ProtNLM"/>
    </source>
</evidence>
<evidence type="ECO:0000256" key="1">
    <source>
        <dbReference type="SAM" id="MobiDB-lite"/>
    </source>
</evidence>
<feature type="region of interest" description="Disordered" evidence="1">
    <location>
        <begin position="351"/>
        <end position="391"/>
    </location>
</feature>
<feature type="region of interest" description="Disordered" evidence="1">
    <location>
        <begin position="173"/>
        <end position="215"/>
    </location>
</feature>
<dbReference type="Proteomes" id="UP000233551">
    <property type="component" value="Unassembled WGS sequence"/>
</dbReference>
<protein>
    <recommendedName>
        <fullName evidence="6">DUF4378 domain-containing protein</fullName>
    </recommendedName>
</protein>
<gene>
    <name evidence="2" type="ORF">CDL15_Pgr003284</name>
    <name evidence="3" type="ORF">CRG98_030226</name>
</gene>
<reference evidence="4" key="1">
    <citation type="journal article" date="2017" name="Plant J.">
        <title>The pomegranate (Punica granatum L.) genome and the genomics of punicalagin biosynthesis.</title>
        <authorList>
            <person name="Qin G."/>
            <person name="Xu C."/>
            <person name="Ming R."/>
            <person name="Tang H."/>
            <person name="Guyot R."/>
            <person name="Kramer E.M."/>
            <person name="Hu Y."/>
            <person name="Yi X."/>
            <person name="Qi Y."/>
            <person name="Xu X."/>
            <person name="Gao Z."/>
            <person name="Pan H."/>
            <person name="Jian J."/>
            <person name="Tian Y."/>
            <person name="Yue Z."/>
            <person name="Xu Y."/>
        </authorList>
    </citation>
    <scope>NUCLEOTIDE SEQUENCE [LARGE SCALE GENOMIC DNA]</scope>
    <source>
        <strain evidence="4">cv. Dabenzi</strain>
    </source>
</reference>
<organism evidence="2 4">
    <name type="scientific">Punica granatum</name>
    <name type="common">Pomegranate</name>
    <dbReference type="NCBI Taxonomy" id="22663"/>
    <lineage>
        <taxon>Eukaryota</taxon>
        <taxon>Viridiplantae</taxon>
        <taxon>Streptophyta</taxon>
        <taxon>Embryophyta</taxon>
        <taxon>Tracheophyta</taxon>
        <taxon>Spermatophyta</taxon>
        <taxon>Magnoliopsida</taxon>
        <taxon>eudicotyledons</taxon>
        <taxon>Gunneridae</taxon>
        <taxon>Pentapetalae</taxon>
        <taxon>rosids</taxon>
        <taxon>malvids</taxon>
        <taxon>Myrtales</taxon>
        <taxon>Lythraceae</taxon>
        <taxon>Punica</taxon>
    </lineage>
</organism>
<dbReference type="PANTHER" id="PTHR33623">
    <property type="entry name" value="OS04G0572500 PROTEIN"/>
    <property type="match status" value="1"/>
</dbReference>
<evidence type="ECO:0000313" key="4">
    <source>
        <dbReference type="Proteomes" id="UP000197138"/>
    </source>
</evidence>
<dbReference type="PANTHER" id="PTHR33623:SF5">
    <property type="entry name" value="HISTONE-LYSINE N-METHYLTRANSFERASE SETD1B-LIKE PROTEIN"/>
    <property type="match status" value="1"/>
</dbReference>
<dbReference type="OrthoDB" id="1918879at2759"/>
<dbReference type="GeneID" id="116197115"/>
<dbReference type="EMBL" id="MTKT01002492">
    <property type="protein sequence ID" value="OWM79113.1"/>
    <property type="molecule type" value="Genomic_DNA"/>
</dbReference>
<feature type="compositionally biased region" description="Basic and acidic residues" evidence="1">
    <location>
        <begin position="264"/>
        <end position="275"/>
    </location>
</feature>
<keyword evidence="5" id="KW-1185">Reference proteome</keyword>
<evidence type="ECO:0000313" key="2">
    <source>
        <dbReference type="EMBL" id="OWM79113.1"/>
    </source>
</evidence>
<comment type="caution">
    <text evidence="2">The sequence shown here is derived from an EMBL/GenBank/DDBJ whole genome shotgun (WGS) entry which is preliminary data.</text>
</comment>
<feature type="region of interest" description="Disordered" evidence="1">
    <location>
        <begin position="241"/>
        <end position="312"/>
    </location>
</feature>
<dbReference type="AlphaFoldDB" id="A0A218X2D0"/>
<proteinExistence type="predicted"/>
<feature type="compositionally biased region" description="Acidic residues" evidence="1">
    <location>
        <begin position="376"/>
        <end position="386"/>
    </location>
</feature>